<feature type="transmembrane region" description="Helical" evidence="7">
    <location>
        <begin position="21"/>
        <end position="44"/>
    </location>
</feature>
<dbReference type="PANTHER" id="PTHR30572:SF4">
    <property type="entry name" value="ABC TRANSPORTER PERMEASE YTRF"/>
    <property type="match status" value="1"/>
</dbReference>
<dbReference type="InterPro" id="IPR025857">
    <property type="entry name" value="MacB_PCD"/>
</dbReference>
<evidence type="ECO:0000256" key="6">
    <source>
        <dbReference type="ARBA" id="ARBA00038076"/>
    </source>
</evidence>
<dbReference type="Proteomes" id="UP000319859">
    <property type="component" value="Unassembled WGS sequence"/>
</dbReference>
<evidence type="ECO:0000256" key="5">
    <source>
        <dbReference type="ARBA" id="ARBA00023136"/>
    </source>
</evidence>
<keyword evidence="4 7" id="KW-1133">Transmembrane helix</keyword>
<evidence type="ECO:0000256" key="2">
    <source>
        <dbReference type="ARBA" id="ARBA00022475"/>
    </source>
</evidence>
<keyword evidence="2" id="KW-1003">Cell membrane</keyword>
<evidence type="ECO:0000256" key="3">
    <source>
        <dbReference type="ARBA" id="ARBA00022692"/>
    </source>
</evidence>
<reference evidence="10 11" key="1">
    <citation type="submission" date="2019-06" db="EMBL/GenBank/DDBJ databases">
        <title>Genomic Encyclopedia of Type Strains, Phase IV (KMG-V): Genome sequencing to study the core and pangenomes of soil and plant-associated prokaryotes.</title>
        <authorList>
            <person name="Whitman W."/>
        </authorList>
    </citation>
    <scope>NUCLEOTIDE SEQUENCE [LARGE SCALE GENOMIC DNA]</scope>
    <source>
        <strain evidence="10 11">BR 11880</strain>
    </source>
</reference>
<dbReference type="InterPro" id="IPR003838">
    <property type="entry name" value="ABC3_permease_C"/>
</dbReference>
<evidence type="ECO:0000256" key="4">
    <source>
        <dbReference type="ARBA" id="ARBA00022989"/>
    </source>
</evidence>
<dbReference type="GO" id="GO:0005886">
    <property type="term" value="C:plasma membrane"/>
    <property type="evidence" value="ECO:0007669"/>
    <property type="project" value="UniProtKB-SubCell"/>
</dbReference>
<evidence type="ECO:0000259" key="9">
    <source>
        <dbReference type="Pfam" id="PF12704"/>
    </source>
</evidence>
<feature type="transmembrane region" description="Helical" evidence="7">
    <location>
        <begin position="311"/>
        <end position="336"/>
    </location>
</feature>
<feature type="transmembrane region" description="Helical" evidence="7">
    <location>
        <begin position="356"/>
        <end position="379"/>
    </location>
</feature>
<dbReference type="PANTHER" id="PTHR30572">
    <property type="entry name" value="MEMBRANE COMPONENT OF TRANSPORTER-RELATED"/>
    <property type="match status" value="1"/>
</dbReference>
<keyword evidence="3 7" id="KW-0812">Transmembrane</keyword>
<dbReference type="RefSeq" id="WP_145748060.1">
    <property type="nucleotide sequence ID" value="NZ_VITN01000001.1"/>
</dbReference>
<feature type="domain" description="ABC3 transporter permease C-terminal" evidence="8">
    <location>
        <begin position="668"/>
        <end position="785"/>
    </location>
</feature>
<sequence>MISVRLKKVARDFGVRWGRTLMAFVGLTIGLFVAGAVVAAYSLLRTDLDAGYRRTNPPNLVLRTDAVPPEALRRLAALPGVAAVEERPLVMARVQTRPGRWWPLELSVVDDFRDLRVATFAPDTGLPQEAWPPPTGSLLLERDGRYFMEGGPGAALPLRFANGATASATFSGYVFDPGQHPSRMEMVLYGYVTRATLAAWGQTLDGTRLLLTTRASNGPESAGALAPAVESTLAAAGVAVRRLDIQDVPVYGHQNQLDALLVLMAGLALTTLVMGMVLVVNLIDGMMTRERRVVGVMRALGARPGQVLRDYLLATGALGLAAALASLWPAMAMGTVMARFLAAGNNFDLLTPRPPLWVAAVILAFGAGTPLAVATWRVGRTVRLPVRLALMRADGQGGGAGVGMLGRAVILPLLPRLALGAVLRRPRPAVLSALVLAIGLAFFLTALNVRASMQGTAAAVARTKPYDVQLALRQPYPVDRLRPLLAGRAEVRLAEYWRAAAAIPLGADGMRLGNAIPVVAPPADTRLLRPDLLAGRWLAGNSLAGTPNGVVVTQKLLADVPALRLGGAYRLSAGDRVAPVTIVGVVREFGPGRVYAPAAVMDALRPSPADADLVYLALAPGADQRRVAQELQDGLTAAGIQVGEAETAGMLRAIIDGHLDFITLILMAISVLALATGVLGLAACVGVSVAERTREVGVMKAMGGGGATLVRLFIYEAVVIAVLGWGVASALAPLISRPVVARFGQSIIRYPFDYQACLWGGAAGLGVALLVAVLAALAPALSAARAAVATALRVE</sequence>
<dbReference type="AlphaFoldDB" id="A0A560FS27"/>
<feature type="domain" description="ABC3 transporter permease C-terminal" evidence="8">
    <location>
        <begin position="268"/>
        <end position="369"/>
    </location>
</feature>
<evidence type="ECO:0000313" key="11">
    <source>
        <dbReference type="Proteomes" id="UP000319859"/>
    </source>
</evidence>
<accession>A0A560FS27</accession>
<feature type="transmembrane region" description="Helical" evidence="7">
    <location>
        <begin position="429"/>
        <end position="449"/>
    </location>
</feature>
<name>A0A560FS27_9PROT</name>
<comment type="caution">
    <text evidence="10">The sequence shown here is derived from an EMBL/GenBank/DDBJ whole genome shotgun (WGS) entry which is preliminary data.</text>
</comment>
<feature type="transmembrane region" description="Helical" evidence="7">
    <location>
        <begin position="756"/>
        <end position="778"/>
    </location>
</feature>
<protein>
    <submittedName>
        <fullName evidence="10">MacB-like protein</fullName>
    </submittedName>
</protein>
<feature type="transmembrane region" description="Helical" evidence="7">
    <location>
        <begin position="661"/>
        <end position="689"/>
    </location>
</feature>
<feature type="transmembrane region" description="Helical" evidence="7">
    <location>
        <begin position="400"/>
        <end position="423"/>
    </location>
</feature>
<dbReference type="Pfam" id="PF12704">
    <property type="entry name" value="MacB_PCD"/>
    <property type="match status" value="1"/>
</dbReference>
<evidence type="ECO:0000313" key="10">
    <source>
        <dbReference type="EMBL" id="TWB24446.1"/>
    </source>
</evidence>
<feature type="transmembrane region" description="Helical" evidence="7">
    <location>
        <begin position="709"/>
        <end position="735"/>
    </location>
</feature>
<gene>
    <name evidence="10" type="ORF">FBZ89_10171</name>
</gene>
<dbReference type="OrthoDB" id="9780560at2"/>
<keyword evidence="5 7" id="KW-0472">Membrane</keyword>
<dbReference type="GO" id="GO:0022857">
    <property type="term" value="F:transmembrane transporter activity"/>
    <property type="evidence" value="ECO:0007669"/>
    <property type="project" value="TreeGrafter"/>
</dbReference>
<dbReference type="Pfam" id="PF02687">
    <property type="entry name" value="FtsX"/>
    <property type="match status" value="2"/>
</dbReference>
<organism evidence="10 11">
    <name type="scientific">Nitrospirillum amazonense</name>
    <dbReference type="NCBI Taxonomy" id="28077"/>
    <lineage>
        <taxon>Bacteria</taxon>
        <taxon>Pseudomonadati</taxon>
        <taxon>Pseudomonadota</taxon>
        <taxon>Alphaproteobacteria</taxon>
        <taxon>Rhodospirillales</taxon>
        <taxon>Azospirillaceae</taxon>
        <taxon>Nitrospirillum</taxon>
    </lineage>
</organism>
<dbReference type="InterPro" id="IPR050250">
    <property type="entry name" value="Macrolide_Exporter_MacB"/>
</dbReference>
<comment type="similarity">
    <text evidence="6">Belongs to the ABC-4 integral membrane protein family.</text>
</comment>
<evidence type="ECO:0000256" key="1">
    <source>
        <dbReference type="ARBA" id="ARBA00004651"/>
    </source>
</evidence>
<proteinExistence type="inferred from homology"/>
<evidence type="ECO:0000259" key="8">
    <source>
        <dbReference type="Pfam" id="PF02687"/>
    </source>
</evidence>
<evidence type="ECO:0000256" key="7">
    <source>
        <dbReference type="SAM" id="Phobius"/>
    </source>
</evidence>
<feature type="transmembrane region" description="Helical" evidence="7">
    <location>
        <begin position="259"/>
        <end position="283"/>
    </location>
</feature>
<dbReference type="EMBL" id="VITN01000001">
    <property type="protein sequence ID" value="TWB24446.1"/>
    <property type="molecule type" value="Genomic_DNA"/>
</dbReference>
<comment type="subcellular location">
    <subcellularLocation>
        <location evidence="1">Cell membrane</location>
        <topology evidence="1">Multi-pass membrane protein</topology>
    </subcellularLocation>
</comment>
<feature type="domain" description="MacB-like periplasmic core" evidence="9">
    <location>
        <begin position="430"/>
        <end position="632"/>
    </location>
</feature>